<evidence type="ECO:0000259" key="1">
    <source>
        <dbReference type="Pfam" id="PF14238"/>
    </source>
</evidence>
<reference evidence="3" key="1">
    <citation type="submission" date="2023-07" db="EMBL/GenBank/DDBJ databases">
        <title>The carbon used by Thiothrix.</title>
        <authorList>
            <person name="Chen L."/>
        </authorList>
    </citation>
    <scope>NUCLEOTIDE SEQUENCE [LARGE SCALE GENOMIC DNA]</scope>
</reference>
<dbReference type="Pfam" id="PF14238">
    <property type="entry name" value="DUF4340"/>
    <property type="match status" value="1"/>
</dbReference>
<organism evidence="2 3">
    <name type="scientific">Candidatus Thiothrix phosphatis</name>
    <dbReference type="NCBI Taxonomy" id="3112415"/>
    <lineage>
        <taxon>Bacteria</taxon>
        <taxon>Pseudomonadati</taxon>
        <taxon>Pseudomonadota</taxon>
        <taxon>Gammaproteobacteria</taxon>
        <taxon>Thiotrichales</taxon>
        <taxon>Thiotrichaceae</taxon>
        <taxon>Thiothrix</taxon>
    </lineage>
</organism>
<accession>A0ABU6D0Q8</accession>
<gene>
    <name evidence="2" type="ORF">VSS37_16905</name>
</gene>
<dbReference type="Proteomes" id="UP001308005">
    <property type="component" value="Unassembled WGS sequence"/>
</dbReference>
<feature type="domain" description="DUF4340" evidence="1">
    <location>
        <begin position="68"/>
        <end position="251"/>
    </location>
</feature>
<keyword evidence="3" id="KW-1185">Reference proteome</keyword>
<name>A0ABU6D0Q8_9GAMM</name>
<sequence length="301" mass="32217">MNKTIRILAIVLAVQAAVSAYSLMGRSSLEATPANSSLLSFEVGQVDHLVVNDAGQASTEIVKQGGKWVLPAADGFPADQAKVGRMLDTLHGLKRGLPVAASGADFTRFKVDGKSFERHVLLKKGNDVVADLYLGNGAGVNRSYARISQDKAVYDAAVGTYDLPTNPDGWEDKTVLGLADKEVSAIDLNSGLKLTRTVAADKTVDWQASALEAGKRPKQAAVNQWLSQLTAISFDKVLGKEAKPDYGLDKPALTVTLTYGKSARSYQFGKLKDGDNYVLKVSDRPEFFQLAGFAVKPLLDG</sequence>
<reference evidence="2 3" key="2">
    <citation type="submission" date="2024-01" db="EMBL/GenBank/DDBJ databases">
        <authorList>
            <person name="Xie X."/>
        </authorList>
    </citation>
    <scope>NUCLEOTIDE SEQUENCE [LARGE SCALE GENOMIC DNA]</scope>
    <source>
        <strain evidence="2">SCUT-1</strain>
    </source>
</reference>
<proteinExistence type="predicted"/>
<evidence type="ECO:0000313" key="3">
    <source>
        <dbReference type="Proteomes" id="UP001308005"/>
    </source>
</evidence>
<dbReference type="RefSeq" id="WP_324697081.1">
    <property type="nucleotide sequence ID" value="NZ_JAYMYJ010000142.1"/>
</dbReference>
<feature type="non-terminal residue" evidence="2">
    <location>
        <position position="301"/>
    </location>
</feature>
<evidence type="ECO:0000313" key="2">
    <source>
        <dbReference type="EMBL" id="MEB4592665.1"/>
    </source>
</evidence>
<protein>
    <submittedName>
        <fullName evidence="2">DUF4340 domain-containing protein</fullName>
    </submittedName>
</protein>
<dbReference type="EMBL" id="JAYMYJ010000142">
    <property type="protein sequence ID" value="MEB4592665.1"/>
    <property type="molecule type" value="Genomic_DNA"/>
</dbReference>
<comment type="caution">
    <text evidence="2">The sequence shown here is derived from an EMBL/GenBank/DDBJ whole genome shotgun (WGS) entry which is preliminary data.</text>
</comment>
<dbReference type="InterPro" id="IPR025641">
    <property type="entry name" value="DUF4340"/>
</dbReference>